<evidence type="ECO:0000313" key="2">
    <source>
        <dbReference type="EMBL" id="KIE41769.1"/>
    </source>
</evidence>
<organism evidence="2 3">
    <name type="scientific">Geobacter soli</name>
    <dbReference type="NCBI Taxonomy" id="1510391"/>
    <lineage>
        <taxon>Bacteria</taxon>
        <taxon>Pseudomonadati</taxon>
        <taxon>Thermodesulfobacteriota</taxon>
        <taxon>Desulfuromonadia</taxon>
        <taxon>Geobacterales</taxon>
        <taxon>Geobacteraceae</taxon>
        <taxon>Geobacter</taxon>
    </lineage>
</organism>
<sequence length="320" mass="34964">MKKRVIAMACAAIMLGHGAEGNASEVAVAPSESLTCEESLERRQQFVEELQALQVRLEQKIREMECSPTVSGSELLAKNVRHLQELSANTRAQRQSMADFEKFVTWMSSSLAGYEKYIQAGSMVAGFARVLPIPYAGQASVLTKFVSQGVLSLNAASGSIASYLKISDRYLAMVDAIDPARPDAARVSAAARYADGELLRAMTDVQAKLRTSADVSASTLSFLETLDHYAGNTDEYWAKTKAFVTRNDAYKNDKSYLATSIEGLRNRTAGFNGRLRLFEEAAKKDLPLIKNLVAYDDLMRELDRKRASGGGNGATTHVVN</sequence>
<keyword evidence="1" id="KW-0175">Coiled coil</keyword>
<reference evidence="2 3" key="1">
    <citation type="submission" date="2015-01" db="EMBL/GenBank/DDBJ databases">
        <title>Genome sequence of the anaerobic bacterium Geobacter soli GSS01, a dissimilatory Fe(III) reducer from soil.</title>
        <authorList>
            <person name="Yang G."/>
            <person name="Zhou S."/>
        </authorList>
    </citation>
    <scope>NUCLEOTIDE SEQUENCE [LARGE SCALE GENOMIC DNA]</scope>
    <source>
        <strain evidence="2 3">GSS01</strain>
    </source>
</reference>
<protein>
    <submittedName>
        <fullName evidence="2">Uncharacterized protein</fullName>
    </submittedName>
</protein>
<dbReference type="EMBL" id="JXBL01000001">
    <property type="protein sequence ID" value="KIE41769.1"/>
    <property type="molecule type" value="Genomic_DNA"/>
</dbReference>
<dbReference type="RefSeq" id="WP_039643708.1">
    <property type="nucleotide sequence ID" value="NZ_JXBL01000001.1"/>
</dbReference>
<evidence type="ECO:0000313" key="3">
    <source>
        <dbReference type="Proteomes" id="UP000031433"/>
    </source>
</evidence>
<name>A0A0C1TLM3_9BACT</name>
<dbReference type="Proteomes" id="UP000031433">
    <property type="component" value="Unassembled WGS sequence"/>
</dbReference>
<comment type="caution">
    <text evidence="2">The sequence shown here is derived from an EMBL/GenBank/DDBJ whole genome shotgun (WGS) entry which is preliminary data.</text>
</comment>
<keyword evidence="3" id="KW-1185">Reference proteome</keyword>
<proteinExistence type="predicted"/>
<evidence type="ECO:0000256" key="1">
    <source>
        <dbReference type="SAM" id="Coils"/>
    </source>
</evidence>
<feature type="coiled-coil region" evidence="1">
    <location>
        <begin position="36"/>
        <end position="67"/>
    </location>
</feature>
<gene>
    <name evidence="2" type="ORF">SE37_03560</name>
</gene>
<dbReference type="AlphaFoldDB" id="A0A0C1TLM3"/>
<accession>A0A0C1TLM3</accession>